<feature type="compositionally biased region" description="Low complexity" evidence="1">
    <location>
        <begin position="50"/>
        <end position="67"/>
    </location>
</feature>
<organism evidence="3 4">
    <name type="scientific">Nostoc flagelliforme CCNUN1</name>
    <dbReference type="NCBI Taxonomy" id="2038116"/>
    <lineage>
        <taxon>Bacteria</taxon>
        <taxon>Bacillati</taxon>
        <taxon>Cyanobacteriota</taxon>
        <taxon>Cyanophyceae</taxon>
        <taxon>Nostocales</taxon>
        <taxon>Nostocaceae</taxon>
        <taxon>Nostoc</taxon>
    </lineage>
</organism>
<feature type="signal peptide" evidence="2">
    <location>
        <begin position="1"/>
        <end position="21"/>
    </location>
</feature>
<keyword evidence="3" id="KW-0449">Lipoprotein</keyword>
<feature type="chain" id="PRO_5014933837" evidence="2">
    <location>
        <begin position="22"/>
        <end position="103"/>
    </location>
</feature>
<dbReference type="PROSITE" id="PS51257">
    <property type="entry name" value="PROKAR_LIPOPROTEIN"/>
    <property type="match status" value="1"/>
</dbReference>
<reference evidence="3 4" key="1">
    <citation type="submission" date="2017-11" db="EMBL/GenBank/DDBJ databases">
        <title>Complete genome of a free-living desiccation-tolerant cyanobacterium and its photosynthetic adaptation to extreme terrestrial habitat.</title>
        <authorList>
            <person name="Shang J."/>
        </authorList>
    </citation>
    <scope>NUCLEOTIDE SEQUENCE [LARGE SCALE GENOMIC DNA]</scope>
    <source>
        <strain evidence="3 4">CCNUN1</strain>
    </source>
</reference>
<sequence>MKLKPGLFQLIVFVITVSLLASCATTPEARQSDCISTTSPNAKQQPNNCSPSSNGSGRSSGYSGGSSITRPGFGNSSEAGTSNGSAKGRSGFGSFGRGGHAGG</sequence>
<proteinExistence type="predicted"/>
<dbReference type="OrthoDB" id="518117at2"/>
<name>A0A2K8T4S4_9NOSO</name>
<feature type="compositionally biased region" description="Polar residues" evidence="1">
    <location>
        <begin position="74"/>
        <end position="83"/>
    </location>
</feature>
<dbReference type="AlphaFoldDB" id="A0A2K8T4S4"/>
<feature type="compositionally biased region" description="Gly residues" evidence="1">
    <location>
        <begin position="90"/>
        <end position="103"/>
    </location>
</feature>
<evidence type="ECO:0000313" key="3">
    <source>
        <dbReference type="EMBL" id="AUB42659.1"/>
    </source>
</evidence>
<feature type="compositionally biased region" description="Polar residues" evidence="1">
    <location>
        <begin position="30"/>
        <end position="49"/>
    </location>
</feature>
<dbReference type="KEGG" id="nfl:COO91_08805"/>
<keyword evidence="2" id="KW-0732">Signal</keyword>
<evidence type="ECO:0000256" key="1">
    <source>
        <dbReference type="SAM" id="MobiDB-lite"/>
    </source>
</evidence>
<dbReference type="RefSeq" id="WP_157816811.1">
    <property type="nucleotide sequence ID" value="NZ_CAWNNC010000001.1"/>
</dbReference>
<accession>A0A2K8T4S4</accession>
<protein>
    <submittedName>
        <fullName evidence="3">Prokaryotic membrane lipoprotein lipid attachment site profile</fullName>
    </submittedName>
</protein>
<dbReference type="EMBL" id="CP024785">
    <property type="protein sequence ID" value="AUB42659.1"/>
    <property type="molecule type" value="Genomic_DNA"/>
</dbReference>
<evidence type="ECO:0000313" key="4">
    <source>
        <dbReference type="Proteomes" id="UP000232003"/>
    </source>
</evidence>
<dbReference type="Proteomes" id="UP000232003">
    <property type="component" value="Chromosome"/>
</dbReference>
<gene>
    <name evidence="3" type="ORF">COO91_08805</name>
</gene>
<feature type="region of interest" description="Disordered" evidence="1">
    <location>
        <begin position="30"/>
        <end position="103"/>
    </location>
</feature>
<keyword evidence="4" id="KW-1185">Reference proteome</keyword>
<evidence type="ECO:0000256" key="2">
    <source>
        <dbReference type="SAM" id="SignalP"/>
    </source>
</evidence>